<proteinExistence type="predicted"/>
<dbReference type="KEGG" id="vg:55601554"/>
<accession>A0A1J0GW35</accession>
<sequence length="244" mass="25185">MAVIVPAIGQLLWGEPLNNALLGLDSAIQGKANTTDFVALQAQVNAVQVQASNAQSTANSALSAASNVPGVITVSGSPPTDPTPGQYWDNGSNLFRYNGTSWQPPNYLTPQVTTQTSSTSIGSLVAGVVTDFPSGMWAPITFTVPPSGRAKISIGAAMRNTQGAGATGWVQWRASGGITFAGGDPNGISIINNRLYGSRVYVLSGMTPNTVVTITPQYYFSVLGATDGTTGVTLGQLIVEPIPL</sequence>
<evidence type="ECO:0000313" key="2">
    <source>
        <dbReference type="Proteomes" id="UP000224898"/>
    </source>
</evidence>
<organism evidence="1 2">
    <name type="scientific">Streptomyces phage BRock</name>
    <dbReference type="NCBI Taxonomy" id="1913591"/>
    <lineage>
        <taxon>Viruses</taxon>
        <taxon>Duplodnaviria</taxon>
        <taxon>Heunggongvirae</taxon>
        <taxon>Uroviricota</taxon>
        <taxon>Caudoviricetes</taxon>
        <taxon>Borockvirus</taxon>
        <taxon>Borockvirus brock</taxon>
    </lineage>
</organism>
<name>A0A1J0GW35_9CAUD</name>
<evidence type="ECO:0000313" key="1">
    <source>
        <dbReference type="EMBL" id="APC46402.1"/>
    </source>
</evidence>
<protein>
    <submittedName>
        <fullName evidence="1">Uncharacterized protein</fullName>
    </submittedName>
</protein>
<dbReference type="Proteomes" id="UP000224898">
    <property type="component" value="Segment"/>
</dbReference>
<dbReference type="EMBL" id="KX925554">
    <property type="protein sequence ID" value="APC46402.1"/>
    <property type="molecule type" value="Genomic_DNA"/>
</dbReference>
<keyword evidence="2" id="KW-1185">Reference proteome</keyword>
<reference evidence="1 2" key="1">
    <citation type="submission" date="2016-09" db="EMBL/GenBank/DDBJ databases">
        <title>Complete Genome Sequence of Streptomyces 5a phage BRock.</title>
        <authorList>
            <person name="Crossman A."/>
            <person name="Baron S."/>
            <person name="Jamdagni P."/>
            <person name="Khatri P."/>
            <person name="Sharma D."/>
            <person name="Pandey M."/>
            <person name="Goyal S."/>
            <person name="Kumar S."/>
            <person name="Phogat A."/>
            <person name="Chawla G."/>
            <person name="Pasricha M."/>
            <person name="Gupta K."/>
            <person name="Bazzad D."/>
            <person name="Aggarwal V."/>
            <person name="Poughat A."/>
            <person name="Singh K."/>
            <person name="Rana P."/>
            <person name="Gautam R."/>
            <person name="Sharma V."/>
            <person name="Tyagi D."/>
            <person name="Shahi A."/>
            <person name="Jangra N."/>
            <person name="Malik M."/>
            <person name="Sidhu P.K."/>
            <person name="Malik S."/>
            <person name="Ghalyan Y."/>
            <person name="Sharma S.S."/>
            <person name="Malik A."/>
            <person name="Chuttani R."/>
            <person name="Bamal N."/>
            <person name="Bhadula D."/>
            <person name="Batra A."/>
            <person name="Temple L."/>
            <person name="Nehra K."/>
        </authorList>
    </citation>
    <scope>NUCLEOTIDE SEQUENCE [LARGE SCALE GENOMIC DNA]</scope>
</reference>
<dbReference type="RefSeq" id="YP_009831865.1">
    <property type="nucleotide sequence ID" value="NC_048650.1"/>
</dbReference>
<dbReference type="GeneID" id="55601554"/>